<proteinExistence type="predicted"/>
<reference evidence="1 2" key="1">
    <citation type="submission" date="2019-04" db="EMBL/GenBank/DDBJ databases">
        <title>An improved genome assembly and genetic linkage map for asparagus bean, Vigna unguiculata ssp. sesquipedialis.</title>
        <authorList>
            <person name="Xia Q."/>
            <person name="Zhang R."/>
            <person name="Dong Y."/>
        </authorList>
    </citation>
    <scope>NUCLEOTIDE SEQUENCE [LARGE SCALE GENOMIC DNA]</scope>
    <source>
        <tissue evidence="1">Leaf</tissue>
    </source>
</reference>
<gene>
    <name evidence="1" type="ORF">DEO72_LG2g4496</name>
</gene>
<dbReference type="EMBL" id="CP039346">
    <property type="protein sequence ID" value="QCD84146.1"/>
    <property type="molecule type" value="Genomic_DNA"/>
</dbReference>
<dbReference type="Proteomes" id="UP000501690">
    <property type="component" value="Linkage Group LG2"/>
</dbReference>
<sequence>MGSLCEKWIIVGFVIAISFSGIMMEGTLAARDLVEIPNLPNPSSLAPSPLQPLPFVVLPCDVLGCLTSSVSTTGAP</sequence>
<organism evidence="1 2">
    <name type="scientific">Vigna unguiculata</name>
    <name type="common">Cowpea</name>
    <dbReference type="NCBI Taxonomy" id="3917"/>
    <lineage>
        <taxon>Eukaryota</taxon>
        <taxon>Viridiplantae</taxon>
        <taxon>Streptophyta</taxon>
        <taxon>Embryophyta</taxon>
        <taxon>Tracheophyta</taxon>
        <taxon>Spermatophyta</taxon>
        <taxon>Magnoliopsida</taxon>
        <taxon>eudicotyledons</taxon>
        <taxon>Gunneridae</taxon>
        <taxon>Pentapetalae</taxon>
        <taxon>rosids</taxon>
        <taxon>fabids</taxon>
        <taxon>Fabales</taxon>
        <taxon>Fabaceae</taxon>
        <taxon>Papilionoideae</taxon>
        <taxon>50 kb inversion clade</taxon>
        <taxon>NPAAA clade</taxon>
        <taxon>indigoferoid/millettioid clade</taxon>
        <taxon>Phaseoleae</taxon>
        <taxon>Vigna</taxon>
    </lineage>
</organism>
<protein>
    <submittedName>
        <fullName evidence="1">Uncharacterized protein</fullName>
    </submittedName>
</protein>
<evidence type="ECO:0000313" key="2">
    <source>
        <dbReference type="Proteomes" id="UP000501690"/>
    </source>
</evidence>
<evidence type="ECO:0000313" key="1">
    <source>
        <dbReference type="EMBL" id="QCD84146.1"/>
    </source>
</evidence>
<dbReference type="AlphaFoldDB" id="A0A4D6L6P1"/>
<accession>A0A4D6L6P1</accession>
<name>A0A4D6L6P1_VIGUN</name>
<keyword evidence="2" id="KW-1185">Reference proteome</keyword>